<dbReference type="RefSeq" id="WP_068005305.1">
    <property type="nucleotide sequence ID" value="NZ_FOFM01000013.1"/>
</dbReference>
<organism evidence="2 3">
    <name type="scientific">Pseudovibrio axinellae</name>
    <dbReference type="NCBI Taxonomy" id="989403"/>
    <lineage>
        <taxon>Bacteria</taxon>
        <taxon>Pseudomonadati</taxon>
        <taxon>Pseudomonadota</taxon>
        <taxon>Alphaproteobacteria</taxon>
        <taxon>Hyphomicrobiales</taxon>
        <taxon>Stappiaceae</taxon>
        <taxon>Pseudovibrio</taxon>
    </lineage>
</organism>
<dbReference type="Proteomes" id="UP000076577">
    <property type="component" value="Unassembled WGS sequence"/>
</dbReference>
<proteinExistence type="predicted"/>
<comment type="caution">
    <text evidence="2">The sequence shown here is derived from an EMBL/GenBank/DDBJ whole genome shotgun (WGS) entry which is preliminary data.</text>
</comment>
<sequence>MKSSIQLYCARNFQPWGEVLKTVGGLGYKEVEGFEGCFEDVPALAVSLSDNGLTMPSAHFGIESLETEPGKCFETARALKITFIIAPYLAEEDRPQTKADWITFAHRLARLGDAVKAEGFDFGWHNHDFEFHALEDGTLPMDLILTHAPNIAWEADIAWIAKGGQNPMDWIGKYGDRIRAVHLKDIAPDGQCADEDGWTDLGFGTLPWAALLDAVHTSTNATIMVMEHDNPSDFKRFARRSLTTFEQMESVG</sequence>
<keyword evidence="2" id="KW-0413">Isomerase</keyword>
<reference evidence="2 3" key="1">
    <citation type="journal article" date="2016" name="Front. Microbiol.">
        <title>Comparative Genomic Analysis Reveals a Diverse Repertoire of Genes Involved in Prokaryote-Eukaryote Interactions within the Pseudovibrio Genus.</title>
        <authorList>
            <person name="Romano S."/>
            <person name="Fernandez-Guerra A."/>
            <person name="Reen F.J."/>
            <person name="Glockner F.O."/>
            <person name="Crowley S.P."/>
            <person name="O'Sullivan O."/>
            <person name="Cotter P.D."/>
            <person name="Adams C."/>
            <person name="Dobson A.D."/>
            <person name="O'Gara F."/>
        </authorList>
    </citation>
    <scope>NUCLEOTIDE SEQUENCE [LARGE SCALE GENOMIC DNA]</scope>
    <source>
        <strain evidence="2 3">Ad2</strain>
    </source>
</reference>
<evidence type="ECO:0000313" key="3">
    <source>
        <dbReference type="Proteomes" id="UP000076577"/>
    </source>
</evidence>
<dbReference type="GO" id="GO:0016853">
    <property type="term" value="F:isomerase activity"/>
    <property type="evidence" value="ECO:0007669"/>
    <property type="project" value="UniProtKB-KW"/>
</dbReference>
<dbReference type="SUPFAM" id="SSF51658">
    <property type="entry name" value="Xylose isomerase-like"/>
    <property type="match status" value="1"/>
</dbReference>
<dbReference type="PATRIC" id="fig|989403.3.peg.2077"/>
<keyword evidence="3" id="KW-1185">Reference proteome</keyword>
<dbReference type="Gene3D" id="3.20.20.150">
    <property type="entry name" value="Divalent-metal-dependent TIM barrel enzymes"/>
    <property type="match status" value="1"/>
</dbReference>
<evidence type="ECO:0000313" key="2">
    <source>
        <dbReference type="EMBL" id="KZL19402.1"/>
    </source>
</evidence>
<dbReference type="PANTHER" id="PTHR12110:SF41">
    <property type="entry name" value="INOSOSE DEHYDRATASE"/>
    <property type="match status" value="1"/>
</dbReference>
<dbReference type="InterPro" id="IPR013022">
    <property type="entry name" value="Xyl_isomerase-like_TIM-brl"/>
</dbReference>
<evidence type="ECO:0000259" key="1">
    <source>
        <dbReference type="Pfam" id="PF01261"/>
    </source>
</evidence>
<dbReference type="InterPro" id="IPR036237">
    <property type="entry name" value="Xyl_isomerase-like_sf"/>
</dbReference>
<feature type="domain" description="Xylose isomerase-like TIM barrel" evidence="1">
    <location>
        <begin position="71"/>
        <end position="232"/>
    </location>
</feature>
<name>A0A165Z0I4_9HYPH</name>
<dbReference type="PANTHER" id="PTHR12110">
    <property type="entry name" value="HYDROXYPYRUVATE ISOMERASE"/>
    <property type="match status" value="1"/>
</dbReference>
<protein>
    <submittedName>
        <fullName evidence="2">Xylose isomerase-like TIM barrel</fullName>
    </submittedName>
</protein>
<dbReference type="Pfam" id="PF01261">
    <property type="entry name" value="AP_endonuc_2"/>
    <property type="match status" value="1"/>
</dbReference>
<dbReference type="STRING" id="989403.SAMN05421798_11339"/>
<gene>
    <name evidence="2" type="ORF">PsAD2_01941</name>
</gene>
<dbReference type="InterPro" id="IPR050312">
    <property type="entry name" value="IolE/XylAMocC-like"/>
</dbReference>
<dbReference type="EMBL" id="LMCB01000014">
    <property type="protein sequence ID" value="KZL19402.1"/>
    <property type="molecule type" value="Genomic_DNA"/>
</dbReference>
<accession>A0A165Z0I4</accession>
<dbReference type="OrthoDB" id="9798407at2"/>
<dbReference type="AlphaFoldDB" id="A0A165Z0I4"/>